<dbReference type="Proteomes" id="UP000215086">
    <property type="component" value="Chromosome"/>
</dbReference>
<evidence type="ECO:0000313" key="3">
    <source>
        <dbReference type="Proteomes" id="UP000215086"/>
    </source>
</evidence>
<dbReference type="Pfam" id="PF04430">
    <property type="entry name" value="DUF498"/>
    <property type="match status" value="1"/>
</dbReference>
<dbReference type="Gene3D" id="3.30.420.40">
    <property type="match status" value="2"/>
</dbReference>
<evidence type="ECO:0000256" key="1">
    <source>
        <dbReference type="ARBA" id="ARBA00006479"/>
    </source>
</evidence>
<protein>
    <submittedName>
        <fullName evidence="2">ROK-family transcriptional regulator</fullName>
    </submittedName>
</protein>
<dbReference type="PANTHER" id="PTHR18964:SF149">
    <property type="entry name" value="BIFUNCTIONAL UDP-N-ACETYLGLUCOSAMINE 2-EPIMERASE_N-ACETYLMANNOSAMINE KINASE"/>
    <property type="match status" value="1"/>
</dbReference>
<proteinExistence type="inferred from homology"/>
<dbReference type="InterPro" id="IPR043129">
    <property type="entry name" value="ATPase_NBD"/>
</dbReference>
<dbReference type="PANTHER" id="PTHR18964">
    <property type="entry name" value="ROK (REPRESSOR, ORF, KINASE) FAMILY"/>
    <property type="match status" value="1"/>
</dbReference>
<dbReference type="SUPFAM" id="SSF53067">
    <property type="entry name" value="Actin-like ATPase domain"/>
    <property type="match status" value="1"/>
</dbReference>
<gene>
    <name evidence="2" type="ORF">THTE_2175</name>
</gene>
<dbReference type="InterPro" id="IPR049874">
    <property type="entry name" value="ROK_cs"/>
</dbReference>
<dbReference type="InterPro" id="IPR036748">
    <property type="entry name" value="MTH938-like_sf"/>
</dbReference>
<evidence type="ECO:0000313" key="2">
    <source>
        <dbReference type="EMBL" id="ASV74777.1"/>
    </source>
</evidence>
<dbReference type="EMBL" id="CP018477">
    <property type="protein sequence ID" value="ASV74777.1"/>
    <property type="molecule type" value="Genomic_DNA"/>
</dbReference>
<comment type="similarity">
    <text evidence="1">Belongs to the ROK (NagC/XylR) family.</text>
</comment>
<dbReference type="KEGG" id="ttf:THTE_2175"/>
<sequence>MSTEGSPMAGKQQSNEPNFVAVDVGGTKILGVLADRRGVIRARERLPTPRTDNPAEIVEAIEGVIEAVLKEEDLSHRDVTAIGVAIPGVVDPKKGTIVRTPNSCLSGVHLVPRLESRFGCRVILGNDCNLGTLGEVWLGSARGAKSAMGIFVGTGIGAGFAQKKKIWRGAREVAGEIGHIVMEIGGPLCGCGNRGCFEALAGRAAIERDIRDAVAKGESTLLTEILDGDLSVIRSKALKQALEKGDPLVERIMRRAAEIIGYACLTVRHLLDPEWIVLGGGVMEACGDTLWPTIQAVVNSDQLPGARERGGLCLSALGDDAVVLGAVAIAARKVGINVFKSLRNIKYPCVEECHPGSITIAGKQYEEDVVILSHGRVKKASSKLVNESDAWLSEELLEMLTRGGVETVILGLGFDVKNTDISKIYEFFARRRISLLALPTPQAAIAYERSNTRRSAYFCVSR</sequence>
<accession>A0A286RFQ7</accession>
<dbReference type="Gene3D" id="3.40.1230.10">
    <property type="entry name" value="MTH938-like"/>
    <property type="match status" value="1"/>
</dbReference>
<dbReference type="SUPFAM" id="SSF64076">
    <property type="entry name" value="MTH938-like"/>
    <property type="match status" value="1"/>
</dbReference>
<reference evidence="2 3" key="1">
    <citation type="journal article" name="Front. Microbiol.">
        <title>Sugar Metabolism of the First Thermophilic Planctomycete Thermogutta terrifontis: Comparative Genomic and Transcriptomic Approaches.</title>
        <authorList>
            <person name="Elcheninov A.G."/>
            <person name="Menzel P."/>
            <person name="Gudbergsdottir S.R."/>
            <person name="Slesarev A.I."/>
            <person name="Kadnikov V.V."/>
            <person name="Krogh A."/>
            <person name="Bonch-Osmolovskaya E.A."/>
            <person name="Peng X."/>
            <person name="Kublanov I.V."/>
        </authorList>
    </citation>
    <scope>NUCLEOTIDE SEQUENCE [LARGE SCALE GENOMIC DNA]</scope>
    <source>
        <strain evidence="2 3">R1</strain>
    </source>
</reference>
<organism evidence="2 3">
    <name type="scientific">Thermogutta terrifontis</name>
    <dbReference type="NCBI Taxonomy" id="1331910"/>
    <lineage>
        <taxon>Bacteria</taxon>
        <taxon>Pseudomonadati</taxon>
        <taxon>Planctomycetota</taxon>
        <taxon>Planctomycetia</taxon>
        <taxon>Pirellulales</taxon>
        <taxon>Thermoguttaceae</taxon>
        <taxon>Thermogutta</taxon>
    </lineage>
</organism>
<dbReference type="Pfam" id="PF00480">
    <property type="entry name" value="ROK"/>
    <property type="match status" value="1"/>
</dbReference>
<dbReference type="AlphaFoldDB" id="A0A286RFQ7"/>
<keyword evidence="3" id="KW-1185">Reference proteome</keyword>
<dbReference type="PROSITE" id="PS01125">
    <property type="entry name" value="ROK"/>
    <property type="match status" value="1"/>
</dbReference>
<dbReference type="InterPro" id="IPR007523">
    <property type="entry name" value="NDUFAF3/AAMDC"/>
</dbReference>
<dbReference type="InterPro" id="IPR000600">
    <property type="entry name" value="ROK"/>
</dbReference>
<name>A0A286RFQ7_9BACT</name>